<protein>
    <submittedName>
        <fullName evidence="8">P-loop containing nucleoside triphosphate hydrolase protein</fullName>
    </submittedName>
</protein>
<dbReference type="SMART" id="SM00487">
    <property type="entry name" value="DEXDc"/>
    <property type="match status" value="1"/>
</dbReference>
<dbReference type="GO" id="GO:0004386">
    <property type="term" value="F:helicase activity"/>
    <property type="evidence" value="ECO:0007669"/>
    <property type="project" value="UniProtKB-KW"/>
</dbReference>
<proteinExistence type="inferred from homology"/>
<dbReference type="GO" id="GO:0016787">
    <property type="term" value="F:hydrolase activity"/>
    <property type="evidence" value="ECO:0007669"/>
    <property type="project" value="UniProtKB-KW"/>
</dbReference>
<dbReference type="InterPro" id="IPR014001">
    <property type="entry name" value="Helicase_ATP-bd"/>
</dbReference>
<reference evidence="8" key="1">
    <citation type="journal article" date="2021" name="Nat. Commun.">
        <title>Genetic determinants of endophytism in the Arabidopsis root mycobiome.</title>
        <authorList>
            <person name="Mesny F."/>
            <person name="Miyauchi S."/>
            <person name="Thiergart T."/>
            <person name="Pickel B."/>
            <person name="Atanasova L."/>
            <person name="Karlsson M."/>
            <person name="Huettel B."/>
            <person name="Barry K.W."/>
            <person name="Haridas S."/>
            <person name="Chen C."/>
            <person name="Bauer D."/>
            <person name="Andreopoulos W."/>
            <person name="Pangilinan J."/>
            <person name="LaButti K."/>
            <person name="Riley R."/>
            <person name="Lipzen A."/>
            <person name="Clum A."/>
            <person name="Drula E."/>
            <person name="Henrissat B."/>
            <person name="Kohler A."/>
            <person name="Grigoriev I.V."/>
            <person name="Martin F.M."/>
            <person name="Hacquard S."/>
        </authorList>
    </citation>
    <scope>NUCLEOTIDE SEQUENCE</scope>
    <source>
        <strain evidence="8">MPI-CAGE-CH-0235</strain>
    </source>
</reference>
<dbReference type="InterPro" id="IPR011709">
    <property type="entry name" value="DEAD-box_helicase_OB_fold"/>
</dbReference>
<evidence type="ECO:0000259" key="6">
    <source>
        <dbReference type="PROSITE" id="PS51192"/>
    </source>
</evidence>
<keyword evidence="2" id="KW-0547">Nucleotide-binding</keyword>
<dbReference type="InterPro" id="IPR027417">
    <property type="entry name" value="P-loop_NTPase"/>
</dbReference>
<accession>A0A8K0SIK4</accession>
<dbReference type="PROSITE" id="PS51192">
    <property type="entry name" value="HELICASE_ATP_BIND_1"/>
    <property type="match status" value="1"/>
</dbReference>
<dbReference type="SUPFAM" id="SSF52540">
    <property type="entry name" value="P-loop containing nucleoside triphosphate hydrolases"/>
    <property type="match status" value="1"/>
</dbReference>
<sequence length="702" mass="77366">MSSIQGTQVTMAQIRALEEGDINPLTGAAWPDGHQETVKSRRELPVYREGDKILEAYHQNQVFVLSSETGSGKSTQIPQFLVHTTELRVVCTQPRRLAATSLAQFVSQQMGVPLGQQVGYHTGRGKKVDKRQSVSRLIYMTEGVLLNQQLSDTLLSQYSCVIIDEAHERTVQTDLLLLLLKQILPQRRDFKVIIMSATLDAGVFQSYFNNCPHVRIGSPNFPIEIIYQEPQCNYIVQTANAIMHIHAGDTPGHILAFLPGVNDIEQVCTILRNSTDLAVSALHSKLSPAKQNEAIAPTGPGRKCIVSTNIAETSITIDDIVFVVDCGLSKQSVYNPRLGMTSLLTRPISVASATQRAGRAGRTGPGACVRLYMPDMLTTAMPASTMPKIHSEAFHEAALRVLAMFDNSPPISQLDWLSTPYPESMSRAVQDLVDWGLVDETGGLTPSGQLAVLLPVEPIWCRAILEATKLGCSMEMVDIASVCSTKVPLFTEPNNWQSAADLITRWSFGQNSDHLSLTNAFNQYTRVREMVEKGLKSQEILKSWCMWHFLSPDALEDAWSKRRSIGKVLNDHGMMGEISDAYDDGLVLRALATAFCTQAAYTMDDGQDGYRTVNDNVTARLDPSSSIAGRQFEWVVYTKLHRASGNKYLSIASPIDARHLVNLPCFQDGRLAKKRDGSYRQPQVKASLDSARAALVVSKTTV</sequence>
<dbReference type="Pfam" id="PF07717">
    <property type="entry name" value="OB_NTP_bind"/>
    <property type="match status" value="1"/>
</dbReference>
<dbReference type="PROSITE" id="PS00690">
    <property type="entry name" value="DEAH_ATP_HELICASE"/>
    <property type="match status" value="1"/>
</dbReference>
<evidence type="ECO:0000256" key="1">
    <source>
        <dbReference type="ARBA" id="ARBA00008792"/>
    </source>
</evidence>
<dbReference type="InterPro" id="IPR001650">
    <property type="entry name" value="Helicase_C-like"/>
</dbReference>
<feature type="domain" description="Helicase C-terminal" evidence="7">
    <location>
        <begin position="237"/>
        <end position="405"/>
    </location>
</feature>
<dbReference type="GO" id="GO:1990904">
    <property type="term" value="C:ribonucleoprotein complex"/>
    <property type="evidence" value="ECO:0007669"/>
    <property type="project" value="UniProtKB-ARBA"/>
</dbReference>
<evidence type="ECO:0000259" key="7">
    <source>
        <dbReference type="PROSITE" id="PS51194"/>
    </source>
</evidence>
<dbReference type="Pfam" id="PF00271">
    <property type="entry name" value="Helicase_C"/>
    <property type="match status" value="1"/>
</dbReference>
<dbReference type="InterPro" id="IPR002464">
    <property type="entry name" value="DNA/RNA_helicase_DEAH_CS"/>
</dbReference>
<evidence type="ECO:0000313" key="9">
    <source>
        <dbReference type="Proteomes" id="UP000813444"/>
    </source>
</evidence>
<dbReference type="GO" id="GO:0005524">
    <property type="term" value="F:ATP binding"/>
    <property type="evidence" value="ECO:0007669"/>
    <property type="project" value="UniProtKB-KW"/>
</dbReference>
<comment type="caution">
    <text evidence="8">The sequence shown here is derived from an EMBL/GenBank/DDBJ whole genome shotgun (WGS) entry which is preliminary data.</text>
</comment>
<keyword evidence="9" id="KW-1185">Reference proteome</keyword>
<evidence type="ECO:0000256" key="3">
    <source>
        <dbReference type="ARBA" id="ARBA00022801"/>
    </source>
</evidence>
<dbReference type="InterPro" id="IPR007502">
    <property type="entry name" value="Helicase-assoc_dom"/>
</dbReference>
<feature type="domain" description="Helicase ATP-binding" evidence="6">
    <location>
        <begin position="54"/>
        <end position="217"/>
    </location>
</feature>
<dbReference type="Pfam" id="PF00270">
    <property type="entry name" value="DEAD"/>
    <property type="match status" value="1"/>
</dbReference>
<dbReference type="OrthoDB" id="10253254at2759"/>
<keyword evidence="3 8" id="KW-0378">Hydrolase</keyword>
<evidence type="ECO:0000256" key="5">
    <source>
        <dbReference type="ARBA" id="ARBA00022840"/>
    </source>
</evidence>
<dbReference type="GO" id="GO:0003723">
    <property type="term" value="F:RNA binding"/>
    <property type="evidence" value="ECO:0007669"/>
    <property type="project" value="TreeGrafter"/>
</dbReference>
<dbReference type="Proteomes" id="UP000813444">
    <property type="component" value="Unassembled WGS sequence"/>
</dbReference>
<evidence type="ECO:0000313" key="8">
    <source>
        <dbReference type="EMBL" id="KAH7310573.1"/>
    </source>
</evidence>
<dbReference type="CDD" id="cd18791">
    <property type="entry name" value="SF2_C_RHA"/>
    <property type="match status" value="1"/>
</dbReference>
<gene>
    <name evidence="8" type="ORF">B0I35DRAFT_378315</name>
</gene>
<comment type="similarity">
    <text evidence="1">Belongs to the DEAD box helicase family. DEAH subfamily.</text>
</comment>
<organism evidence="8 9">
    <name type="scientific">Stachybotrys elegans</name>
    <dbReference type="NCBI Taxonomy" id="80388"/>
    <lineage>
        <taxon>Eukaryota</taxon>
        <taxon>Fungi</taxon>
        <taxon>Dikarya</taxon>
        <taxon>Ascomycota</taxon>
        <taxon>Pezizomycotina</taxon>
        <taxon>Sordariomycetes</taxon>
        <taxon>Hypocreomycetidae</taxon>
        <taxon>Hypocreales</taxon>
        <taxon>Stachybotryaceae</taxon>
        <taxon>Stachybotrys</taxon>
    </lineage>
</organism>
<dbReference type="AlphaFoldDB" id="A0A8K0SIK4"/>
<keyword evidence="4" id="KW-0347">Helicase</keyword>
<dbReference type="CDD" id="cd17917">
    <property type="entry name" value="DEXHc_RHA-like"/>
    <property type="match status" value="1"/>
</dbReference>
<evidence type="ECO:0000256" key="2">
    <source>
        <dbReference type="ARBA" id="ARBA00022741"/>
    </source>
</evidence>
<evidence type="ECO:0000256" key="4">
    <source>
        <dbReference type="ARBA" id="ARBA00022806"/>
    </source>
</evidence>
<dbReference type="PROSITE" id="PS51194">
    <property type="entry name" value="HELICASE_CTER"/>
    <property type="match status" value="1"/>
</dbReference>
<dbReference type="InterPro" id="IPR011545">
    <property type="entry name" value="DEAD/DEAH_box_helicase_dom"/>
</dbReference>
<dbReference type="SMART" id="SM00490">
    <property type="entry name" value="HELICc"/>
    <property type="match status" value="1"/>
</dbReference>
<dbReference type="PANTHER" id="PTHR18934">
    <property type="entry name" value="ATP-DEPENDENT RNA HELICASE"/>
    <property type="match status" value="1"/>
</dbReference>
<name>A0A8K0SIK4_9HYPO</name>
<dbReference type="EMBL" id="JAGPNK010000012">
    <property type="protein sequence ID" value="KAH7310573.1"/>
    <property type="molecule type" value="Genomic_DNA"/>
</dbReference>
<dbReference type="SMART" id="SM00847">
    <property type="entry name" value="HA2"/>
    <property type="match status" value="1"/>
</dbReference>
<keyword evidence="5" id="KW-0067">ATP-binding</keyword>
<dbReference type="Gene3D" id="3.40.50.300">
    <property type="entry name" value="P-loop containing nucleotide triphosphate hydrolases"/>
    <property type="match status" value="2"/>
</dbReference>
<dbReference type="PANTHER" id="PTHR18934:SF99">
    <property type="entry name" value="ATP-DEPENDENT RNA HELICASE DHX37-RELATED"/>
    <property type="match status" value="1"/>
</dbReference>
<dbReference type="Gene3D" id="1.20.120.1080">
    <property type="match status" value="1"/>
</dbReference>